<reference evidence="1 2" key="1">
    <citation type="submission" date="2021-06" db="EMBL/GenBank/DDBJ databases">
        <title>A haploid diamondback moth (Plutella xylostella L.) genome assembly resolves 31 chromosomes and identifies a diamide resistance mutation.</title>
        <authorList>
            <person name="Ward C.M."/>
            <person name="Perry K.D."/>
            <person name="Baker G."/>
            <person name="Powis K."/>
            <person name="Heckel D.G."/>
            <person name="Baxter S.W."/>
        </authorList>
    </citation>
    <scope>NUCLEOTIDE SEQUENCE [LARGE SCALE GENOMIC DNA]</scope>
    <source>
        <strain evidence="1 2">LV</strain>
        <tissue evidence="1">Single pupa</tissue>
    </source>
</reference>
<keyword evidence="2" id="KW-1185">Reference proteome</keyword>
<name>A0ABQ7PQF1_PLUXY</name>
<dbReference type="EMBL" id="JAHIBW010000031">
    <property type="protein sequence ID" value="KAG7295206.1"/>
    <property type="molecule type" value="Genomic_DNA"/>
</dbReference>
<accession>A0ABQ7PQF1</accession>
<sequence>MPIILVILRRGVTNSPQYKSRISMIKPTRLLAMKGLGILFVLAALFALVVAKEAGGDTARNKDYTARYAEIAAPVPAGVNVEKLVKILKEASRRNYDDLNIKN</sequence>
<protein>
    <submittedName>
        <fullName evidence="1">Uncharacterized protein</fullName>
    </submittedName>
</protein>
<organism evidence="1 2">
    <name type="scientific">Plutella xylostella</name>
    <name type="common">Diamondback moth</name>
    <name type="synonym">Plutella maculipennis</name>
    <dbReference type="NCBI Taxonomy" id="51655"/>
    <lineage>
        <taxon>Eukaryota</taxon>
        <taxon>Metazoa</taxon>
        <taxon>Ecdysozoa</taxon>
        <taxon>Arthropoda</taxon>
        <taxon>Hexapoda</taxon>
        <taxon>Insecta</taxon>
        <taxon>Pterygota</taxon>
        <taxon>Neoptera</taxon>
        <taxon>Endopterygota</taxon>
        <taxon>Lepidoptera</taxon>
        <taxon>Glossata</taxon>
        <taxon>Ditrysia</taxon>
        <taxon>Yponomeutoidea</taxon>
        <taxon>Plutellidae</taxon>
        <taxon>Plutella</taxon>
    </lineage>
</organism>
<gene>
    <name evidence="1" type="ORF">JYU34_022175</name>
</gene>
<dbReference type="Proteomes" id="UP000823941">
    <property type="component" value="Chromosome 31"/>
</dbReference>
<evidence type="ECO:0000313" key="1">
    <source>
        <dbReference type="EMBL" id="KAG7295206.1"/>
    </source>
</evidence>
<comment type="caution">
    <text evidence="1">The sequence shown here is derived from an EMBL/GenBank/DDBJ whole genome shotgun (WGS) entry which is preliminary data.</text>
</comment>
<evidence type="ECO:0000313" key="2">
    <source>
        <dbReference type="Proteomes" id="UP000823941"/>
    </source>
</evidence>
<proteinExistence type="predicted"/>